<keyword evidence="3" id="KW-1185">Reference proteome</keyword>
<evidence type="ECO:0000313" key="3">
    <source>
        <dbReference type="Proteomes" id="UP000427373"/>
    </source>
</evidence>
<reference evidence="1 4" key="2">
    <citation type="submission" date="2020-08" db="EMBL/GenBank/DDBJ databases">
        <title>Genomic Encyclopedia of Type Strains, Phase IV (KMG-IV): sequencing the most valuable type-strain genomes for metagenomic binning, comparative biology and taxonomic classification.</title>
        <authorList>
            <person name="Goeker M."/>
        </authorList>
    </citation>
    <scope>NUCLEOTIDE SEQUENCE [LARGE SCALE GENOMIC DNA]</scope>
    <source>
        <strain evidence="1 4">DSM 12421</strain>
    </source>
</reference>
<dbReference type="EMBL" id="JACHFY010000004">
    <property type="protein sequence ID" value="MBB5253498.1"/>
    <property type="molecule type" value="Genomic_DNA"/>
</dbReference>
<dbReference type="EMBL" id="CP045484">
    <property type="protein sequence ID" value="QGR17804.1"/>
    <property type="molecule type" value="Genomic_DNA"/>
</dbReference>
<dbReference type="Proteomes" id="UP000427373">
    <property type="component" value="Chromosome"/>
</dbReference>
<dbReference type="GeneID" id="42801960"/>
<evidence type="ECO:0000313" key="2">
    <source>
        <dbReference type="EMBL" id="QGR17804.1"/>
    </source>
</evidence>
<protein>
    <submittedName>
        <fullName evidence="2">Uncharacterized protein</fullName>
    </submittedName>
</protein>
<evidence type="ECO:0000313" key="1">
    <source>
        <dbReference type="EMBL" id="MBB5253498.1"/>
    </source>
</evidence>
<dbReference type="OrthoDB" id="43181at2157"/>
<name>A0A650CIW6_SULOH</name>
<dbReference type="Proteomes" id="UP000582213">
    <property type="component" value="Unassembled WGS sequence"/>
</dbReference>
<reference evidence="2 3" key="1">
    <citation type="submission" date="2019-10" db="EMBL/GenBank/DDBJ databases">
        <title>Genome Sequences from Six Type Strain Members of the Archaeal Family Sulfolobaceae: Acidianus ambivalens, Acidianus infernus, Metallosphaera prunae, Stygiolobus azoricus, Sulfolobus metallicus, and Sulfurisphaera ohwakuensis.</title>
        <authorList>
            <person name="Counts J.A."/>
            <person name="Kelly R.M."/>
        </authorList>
    </citation>
    <scope>NUCLEOTIDE SEQUENCE [LARGE SCALE GENOMIC DNA]</scope>
    <source>
        <strain evidence="2 3">TA-1</strain>
    </source>
</reference>
<accession>A0A650CIW6</accession>
<dbReference type="KEGG" id="soh:D1869_11910"/>
<evidence type="ECO:0000313" key="4">
    <source>
        <dbReference type="Proteomes" id="UP000582213"/>
    </source>
</evidence>
<proteinExistence type="predicted"/>
<organism evidence="2 3">
    <name type="scientific">Sulfurisphaera ohwakuensis</name>
    <dbReference type="NCBI Taxonomy" id="69656"/>
    <lineage>
        <taxon>Archaea</taxon>
        <taxon>Thermoproteota</taxon>
        <taxon>Thermoprotei</taxon>
        <taxon>Sulfolobales</taxon>
        <taxon>Sulfolobaceae</taxon>
        <taxon>Sulfurisphaera</taxon>
    </lineage>
</organism>
<dbReference type="AlphaFoldDB" id="A0A650CIW6"/>
<dbReference type="RefSeq" id="WP_156015260.1">
    <property type="nucleotide sequence ID" value="NZ_CP045484.1"/>
</dbReference>
<gene>
    <name evidence="2" type="ORF">D1869_11910</name>
    <name evidence="1" type="ORF">HNQ62_001259</name>
</gene>
<sequence>MKTYIVEERINSHLNFIESLTKNSEFILSYIPYQVERGKNEVTLRFTRYLLFSFKDKFRMEGIVNLKGMSTIILKSEKGNKFEIFISEKEDKEGKISVNVAIKYEGEKEWIVSKYLHEIAESLIDGIKKESEKAYEITTTANFSQNLSKLSFITKLLMKSRLIKADELDIAKGQIVPIITDLIQQYLRYQLIYISGVSTYESFRLLFVNGELKGTYVNIEGQEGFKEEDLNKISGHFKINIYVALEPKAILEGTENESS</sequence>